<dbReference type="EC" id="2.1.1.22" evidence="2"/>
<dbReference type="SMART" id="SM01296">
    <property type="entry name" value="N2227"/>
    <property type="match status" value="1"/>
</dbReference>
<evidence type="ECO:0000256" key="2">
    <source>
        <dbReference type="ARBA" id="ARBA00012003"/>
    </source>
</evidence>
<organism evidence="7 8">
    <name type="scientific">Gracilariopsis chorda</name>
    <dbReference type="NCBI Taxonomy" id="448386"/>
    <lineage>
        <taxon>Eukaryota</taxon>
        <taxon>Rhodophyta</taxon>
        <taxon>Florideophyceae</taxon>
        <taxon>Rhodymeniophycidae</taxon>
        <taxon>Gracilariales</taxon>
        <taxon>Gracilariaceae</taxon>
        <taxon>Gracilariopsis</taxon>
    </lineage>
</organism>
<feature type="compositionally biased region" description="Basic and acidic residues" evidence="6">
    <location>
        <begin position="106"/>
        <end position="115"/>
    </location>
</feature>
<accession>A0A2V3IRE2</accession>
<evidence type="ECO:0000256" key="3">
    <source>
        <dbReference type="ARBA" id="ARBA00022603"/>
    </source>
</evidence>
<reference evidence="7 8" key="1">
    <citation type="journal article" date="2018" name="Mol. Biol. Evol.">
        <title>Analysis of the draft genome of the red seaweed Gracilariopsis chorda provides insights into genome size evolution in Rhodophyta.</title>
        <authorList>
            <person name="Lee J."/>
            <person name="Yang E.C."/>
            <person name="Graf L."/>
            <person name="Yang J.H."/>
            <person name="Qiu H."/>
            <person name="Zel Zion U."/>
            <person name="Chan C.X."/>
            <person name="Stephens T.G."/>
            <person name="Weber A.P.M."/>
            <person name="Boo G.H."/>
            <person name="Boo S.M."/>
            <person name="Kim K.M."/>
            <person name="Shin Y."/>
            <person name="Jung M."/>
            <person name="Lee S.J."/>
            <person name="Yim H.S."/>
            <person name="Lee J.H."/>
            <person name="Bhattacharya D."/>
            <person name="Yoon H.S."/>
        </authorList>
    </citation>
    <scope>NUCLEOTIDE SEQUENCE [LARGE SCALE GENOMIC DNA]</scope>
    <source>
        <strain evidence="7 8">SKKU-2015</strain>
        <tissue evidence="7">Whole body</tissue>
    </source>
</reference>
<dbReference type="SUPFAM" id="SSF53335">
    <property type="entry name" value="S-adenosyl-L-methionine-dependent methyltransferases"/>
    <property type="match status" value="1"/>
</dbReference>
<evidence type="ECO:0000313" key="8">
    <source>
        <dbReference type="Proteomes" id="UP000247409"/>
    </source>
</evidence>
<keyword evidence="3 7" id="KW-0489">Methyltransferase</keyword>
<dbReference type="AlphaFoldDB" id="A0A2V3IRE2"/>
<feature type="compositionally biased region" description="Polar residues" evidence="6">
    <location>
        <begin position="123"/>
        <end position="137"/>
    </location>
</feature>
<dbReference type="Pfam" id="PF07942">
    <property type="entry name" value="CARME"/>
    <property type="match status" value="1"/>
</dbReference>
<evidence type="ECO:0000256" key="5">
    <source>
        <dbReference type="ARBA" id="ARBA00022691"/>
    </source>
</evidence>
<feature type="compositionally biased region" description="Polar residues" evidence="6">
    <location>
        <begin position="96"/>
        <end position="105"/>
    </location>
</feature>
<dbReference type="Gene3D" id="3.40.50.150">
    <property type="entry name" value="Vaccinia Virus protein VP39"/>
    <property type="match status" value="1"/>
</dbReference>
<keyword evidence="5" id="KW-0949">S-adenosyl-L-methionine</keyword>
<dbReference type="Proteomes" id="UP000247409">
    <property type="component" value="Unassembled WGS sequence"/>
</dbReference>
<dbReference type="PANTHER" id="PTHR12303:SF6">
    <property type="entry name" value="CARNOSINE N-METHYLTRANSFERASE"/>
    <property type="match status" value="1"/>
</dbReference>
<keyword evidence="8" id="KW-1185">Reference proteome</keyword>
<evidence type="ECO:0000256" key="1">
    <source>
        <dbReference type="ARBA" id="ARBA00010086"/>
    </source>
</evidence>
<dbReference type="InterPro" id="IPR012901">
    <property type="entry name" value="CARME"/>
</dbReference>
<dbReference type="OrthoDB" id="978at2759"/>
<comment type="similarity">
    <text evidence="1">Belongs to the carnosine N-methyltransferase family.</text>
</comment>
<feature type="region of interest" description="Disordered" evidence="6">
    <location>
        <begin position="80"/>
        <end position="137"/>
    </location>
</feature>
<evidence type="ECO:0000313" key="7">
    <source>
        <dbReference type="EMBL" id="PXF44663.1"/>
    </source>
</evidence>
<dbReference type="GO" id="GO:0032259">
    <property type="term" value="P:methylation"/>
    <property type="evidence" value="ECO:0007669"/>
    <property type="project" value="UniProtKB-KW"/>
</dbReference>
<dbReference type="InterPro" id="IPR029063">
    <property type="entry name" value="SAM-dependent_MTases_sf"/>
</dbReference>
<evidence type="ECO:0000256" key="4">
    <source>
        <dbReference type="ARBA" id="ARBA00022679"/>
    </source>
</evidence>
<sequence length="402" mass="44602">MSVASDHDVSLQQFPARALDAYGQVEFSRLDRKMAMFRTLPEKDRDLLPEFDQRLSALAECIEQNTKLLSIMVQSASSIRAPANSSLTPQDERNGQRNGHTQPDAQNDRPDAGEHKTKKHHLTSNGTAPNQDPNTEENQFLSRQVRRGFALLAKDWSADGAQQRAIYYHPLIEAVQHAYDEAVRASTSLTRNNFRVLVPGAGAGRLPWELVRRGFMVEGCEASSSALLVGNYVLNNCTPDDAITVYPFVHEHSNVRSREQVVRAVHVPDVNPKDIPPETDFSIRAGSFVEAYDGQDGTWDAVVSCMAFDLGESVISHVRRVSQVLKPGGTWAFVGPMPCLDGGQNDMIHLSVGEFMTIVRKNGFKMVKQDMVRCMHSSDPESMRAVHVECPLVVALKVRPAL</sequence>
<proteinExistence type="inferred from homology"/>
<evidence type="ECO:0000256" key="6">
    <source>
        <dbReference type="SAM" id="MobiDB-lite"/>
    </source>
</evidence>
<protein>
    <recommendedName>
        <fullName evidence="2">carnosine N-methyltransferase</fullName>
        <ecNumber evidence="2">2.1.1.22</ecNumber>
    </recommendedName>
</protein>
<keyword evidence="4 7" id="KW-0808">Transferase</keyword>
<dbReference type="PANTHER" id="PTHR12303">
    <property type="entry name" value="CARNOSINE N-METHYLTRANSFERASE"/>
    <property type="match status" value="1"/>
</dbReference>
<gene>
    <name evidence="7" type="ORF">BWQ96_05520</name>
</gene>
<dbReference type="STRING" id="448386.A0A2V3IRE2"/>
<dbReference type="EMBL" id="NBIV01000083">
    <property type="protein sequence ID" value="PXF44663.1"/>
    <property type="molecule type" value="Genomic_DNA"/>
</dbReference>
<name>A0A2V3IRE2_9FLOR</name>
<comment type="caution">
    <text evidence="7">The sequence shown here is derived from an EMBL/GenBank/DDBJ whole genome shotgun (WGS) entry which is preliminary data.</text>
</comment>
<feature type="compositionally biased region" description="Polar residues" evidence="6">
    <location>
        <begin position="80"/>
        <end position="89"/>
    </location>
</feature>
<dbReference type="GO" id="GO:0030735">
    <property type="term" value="F:carnosine N-methyltransferase activity"/>
    <property type="evidence" value="ECO:0007669"/>
    <property type="project" value="UniProtKB-EC"/>
</dbReference>